<dbReference type="InterPro" id="IPR018534">
    <property type="entry name" value="Tet_reg_excision_RteC"/>
</dbReference>
<organism evidence="1 2">
    <name type="scientific">Bizionia myxarmorum</name>
    <dbReference type="NCBI Taxonomy" id="291186"/>
    <lineage>
        <taxon>Bacteria</taxon>
        <taxon>Pseudomonadati</taxon>
        <taxon>Bacteroidota</taxon>
        <taxon>Flavobacteriia</taxon>
        <taxon>Flavobacteriales</taxon>
        <taxon>Flavobacteriaceae</taxon>
        <taxon>Bizionia</taxon>
    </lineage>
</organism>
<reference evidence="1 2" key="1">
    <citation type="submission" date="2019-08" db="EMBL/GenBank/DDBJ databases">
        <title>Genomes of Antarctic Bizionia species.</title>
        <authorList>
            <person name="Bowman J.P."/>
        </authorList>
    </citation>
    <scope>NUCLEOTIDE SEQUENCE [LARGE SCALE GENOMIC DNA]</scope>
    <source>
        <strain evidence="1 2">ADA-4</strain>
    </source>
</reference>
<accession>A0A5D0R078</accession>
<comment type="caution">
    <text evidence="1">The sequence shown here is derived from an EMBL/GenBank/DDBJ whole genome shotgun (WGS) entry which is preliminary data.</text>
</comment>
<name>A0A5D0R078_9FLAO</name>
<evidence type="ECO:0008006" key="3">
    <source>
        <dbReference type="Google" id="ProtNLM"/>
    </source>
</evidence>
<evidence type="ECO:0000313" key="1">
    <source>
        <dbReference type="EMBL" id="TYB74261.1"/>
    </source>
</evidence>
<dbReference type="OrthoDB" id="790983at2"/>
<proteinExistence type="predicted"/>
<evidence type="ECO:0000313" key="2">
    <source>
        <dbReference type="Proteomes" id="UP000323720"/>
    </source>
</evidence>
<sequence length="280" mass="33253">MNKINALIDDFKLKINSLPQDRLNEITYLKNYVSLSSEYLHLLRLYIREKDFSSQSDEIYFFKEVKPLINGHLKYFSHVHYYLLNRPKLSLPRQRKYIYLILKKFEIQKIREFDFVKYYRHKETRLDHIYFLRGTNNLAITNAICHFTDPEFSTSHDDLVAKIITYDLLMVYYKHELKLLKGNKNSLHTQQPICIPPGVSWTASKTDLVKLMYATFATGAFTNSNMDLKSLAKICETVFNIELGNFYKTYGEIKAREGSRTKFLDKMRTSLIKKMDNDYR</sequence>
<dbReference type="EMBL" id="VSKK01000005">
    <property type="protein sequence ID" value="TYB74261.1"/>
    <property type="molecule type" value="Genomic_DNA"/>
</dbReference>
<dbReference type="RefSeq" id="WP_148405044.1">
    <property type="nucleotide sequence ID" value="NZ_VSKK01000005.1"/>
</dbReference>
<dbReference type="Proteomes" id="UP000323720">
    <property type="component" value="Unassembled WGS sequence"/>
</dbReference>
<dbReference type="AlphaFoldDB" id="A0A5D0R078"/>
<gene>
    <name evidence="1" type="ORF">ES674_13975</name>
</gene>
<dbReference type="Pfam" id="PF09357">
    <property type="entry name" value="RteC"/>
    <property type="match status" value="1"/>
</dbReference>
<protein>
    <recommendedName>
        <fullName evidence="3">Tetracycline regulation of excision, RteC</fullName>
    </recommendedName>
</protein>
<keyword evidence="2" id="KW-1185">Reference proteome</keyword>